<dbReference type="PANTHER" id="PTHR45674:SF4">
    <property type="entry name" value="DNA LIGASE 1"/>
    <property type="match status" value="1"/>
</dbReference>
<dbReference type="NCBIfam" id="TIGR02779">
    <property type="entry name" value="NHEJ_ligase_lig"/>
    <property type="match status" value="1"/>
</dbReference>
<keyword evidence="7" id="KW-1185">Reference proteome</keyword>
<dbReference type="CDD" id="cd07906">
    <property type="entry name" value="Adenylation_DNA_ligase_LigD_LigC"/>
    <property type="match status" value="1"/>
</dbReference>
<organism evidence="6 7">
    <name type="scientific">Bradyrhizobium macuxiense</name>
    <dbReference type="NCBI Taxonomy" id="1755647"/>
    <lineage>
        <taxon>Bacteria</taxon>
        <taxon>Pseudomonadati</taxon>
        <taxon>Pseudomonadota</taxon>
        <taxon>Alphaproteobacteria</taxon>
        <taxon>Hyphomicrobiales</taxon>
        <taxon>Nitrobacteraceae</taxon>
        <taxon>Bradyrhizobium</taxon>
    </lineage>
</organism>
<sequence length="291" mass="33091">MPGFIKPQLATLRSKAPETGYLHEIKYDGYRVQIHLNQGRAKAYTRNGLDWTKRFSAIAKAFGIPGQAIIDGEIVVVHEGRTNFSELQAELARGRQDRLLYYAFDLLWLDGQDLRKLPQIERKSMLRGLFDAYELSPPLLYSEHLEGDGHELFVHASKLKYEGIVSKKADAPYRSDRNDGWLKIKTVQREQFPVVGFVKDPTGVAALYLGKREGRELIYMGKVGTGWSRTASSQIRKQLDTVVSPKSKLTKPIRKPKATWVEPKFYADVEYRDISSEGLLRASSFKGLSKR</sequence>
<dbReference type="Pfam" id="PF04679">
    <property type="entry name" value="DNA_ligase_A_C"/>
    <property type="match status" value="1"/>
</dbReference>
<evidence type="ECO:0000313" key="7">
    <source>
        <dbReference type="Proteomes" id="UP000321304"/>
    </source>
</evidence>
<evidence type="ECO:0000256" key="1">
    <source>
        <dbReference type="ARBA" id="ARBA00007572"/>
    </source>
</evidence>
<evidence type="ECO:0000256" key="3">
    <source>
        <dbReference type="ARBA" id="ARBA00022598"/>
    </source>
</evidence>
<dbReference type="GO" id="GO:0003910">
    <property type="term" value="F:DNA ligase (ATP) activity"/>
    <property type="evidence" value="ECO:0007669"/>
    <property type="project" value="UniProtKB-EC"/>
</dbReference>
<dbReference type="EMBL" id="VITY01000003">
    <property type="protein sequence ID" value="TWC05047.1"/>
    <property type="molecule type" value="Genomic_DNA"/>
</dbReference>
<protein>
    <recommendedName>
        <fullName evidence="2">DNA ligase (ATP)</fullName>
        <ecNumber evidence="2">6.5.1.1</ecNumber>
    </recommendedName>
</protein>
<comment type="caution">
    <text evidence="6">The sequence shown here is derived from an EMBL/GenBank/DDBJ whole genome shotgun (WGS) entry which is preliminary data.</text>
</comment>
<dbReference type="InterPro" id="IPR050191">
    <property type="entry name" value="ATP-dep_DNA_ligase"/>
</dbReference>
<dbReference type="Gene3D" id="2.40.50.140">
    <property type="entry name" value="Nucleic acid-binding proteins"/>
    <property type="match status" value="1"/>
</dbReference>
<comment type="catalytic activity">
    <reaction evidence="4">
        <text>ATP + (deoxyribonucleotide)n-3'-hydroxyl + 5'-phospho-(deoxyribonucleotide)m = (deoxyribonucleotide)n+m + AMP + diphosphate.</text>
        <dbReference type="EC" id="6.5.1.1"/>
    </reaction>
</comment>
<feature type="domain" description="ATP-dependent DNA ligase family profile" evidence="5">
    <location>
        <begin position="92"/>
        <end position="214"/>
    </location>
</feature>
<dbReference type="InterPro" id="IPR012309">
    <property type="entry name" value="DNA_ligase_ATP-dep_C"/>
</dbReference>
<name>A0A560MBR2_9BRAD</name>
<dbReference type="Pfam" id="PF01068">
    <property type="entry name" value="DNA_ligase_A_M"/>
    <property type="match status" value="1"/>
</dbReference>
<evidence type="ECO:0000259" key="5">
    <source>
        <dbReference type="PROSITE" id="PS50160"/>
    </source>
</evidence>
<reference evidence="6 7" key="1">
    <citation type="submission" date="2019-06" db="EMBL/GenBank/DDBJ databases">
        <title>Genomic Encyclopedia of Type Strains, Phase IV (KMG-V): Genome sequencing to study the core and pangenomes of soil and plant-associated prokaryotes.</title>
        <authorList>
            <person name="Whitman W."/>
        </authorList>
    </citation>
    <scope>NUCLEOTIDE SEQUENCE [LARGE SCALE GENOMIC DNA]</scope>
    <source>
        <strain evidence="6 7">BR 10355</strain>
    </source>
</reference>
<dbReference type="PROSITE" id="PS50160">
    <property type="entry name" value="DNA_LIGASE_A3"/>
    <property type="match status" value="1"/>
</dbReference>
<dbReference type="Proteomes" id="UP000321304">
    <property type="component" value="Unassembled WGS sequence"/>
</dbReference>
<proteinExistence type="inferred from homology"/>
<dbReference type="GO" id="GO:0005524">
    <property type="term" value="F:ATP binding"/>
    <property type="evidence" value="ECO:0007669"/>
    <property type="project" value="InterPro"/>
</dbReference>
<gene>
    <name evidence="6" type="ORF">FBZ93_10357</name>
</gene>
<dbReference type="Gene3D" id="3.30.470.30">
    <property type="entry name" value="DNA ligase/mRNA capping enzyme"/>
    <property type="match status" value="1"/>
</dbReference>
<evidence type="ECO:0000256" key="2">
    <source>
        <dbReference type="ARBA" id="ARBA00012727"/>
    </source>
</evidence>
<dbReference type="EC" id="6.5.1.1" evidence="2"/>
<evidence type="ECO:0000256" key="4">
    <source>
        <dbReference type="ARBA" id="ARBA00034003"/>
    </source>
</evidence>
<dbReference type="SUPFAM" id="SSF56091">
    <property type="entry name" value="DNA ligase/mRNA capping enzyme, catalytic domain"/>
    <property type="match status" value="1"/>
</dbReference>
<dbReference type="InterPro" id="IPR014146">
    <property type="entry name" value="LigD_ligase_dom"/>
</dbReference>
<dbReference type="AlphaFoldDB" id="A0A560MBR2"/>
<dbReference type="RefSeq" id="WP_246667408.1">
    <property type="nucleotide sequence ID" value="NZ_VITY01000003.1"/>
</dbReference>
<evidence type="ECO:0000313" key="6">
    <source>
        <dbReference type="EMBL" id="TWC05047.1"/>
    </source>
</evidence>
<accession>A0A560MBR2</accession>
<dbReference type="InterPro" id="IPR012310">
    <property type="entry name" value="DNA_ligase_ATP-dep_cent"/>
</dbReference>
<dbReference type="PANTHER" id="PTHR45674">
    <property type="entry name" value="DNA LIGASE 1/3 FAMILY MEMBER"/>
    <property type="match status" value="1"/>
</dbReference>
<dbReference type="GO" id="GO:0006310">
    <property type="term" value="P:DNA recombination"/>
    <property type="evidence" value="ECO:0007669"/>
    <property type="project" value="InterPro"/>
</dbReference>
<dbReference type="GO" id="GO:0006281">
    <property type="term" value="P:DNA repair"/>
    <property type="evidence" value="ECO:0007669"/>
    <property type="project" value="InterPro"/>
</dbReference>
<dbReference type="SUPFAM" id="SSF50249">
    <property type="entry name" value="Nucleic acid-binding proteins"/>
    <property type="match status" value="1"/>
</dbReference>
<dbReference type="Gene3D" id="3.30.1490.70">
    <property type="match status" value="1"/>
</dbReference>
<comment type="similarity">
    <text evidence="1">Belongs to the ATP-dependent DNA ligase family.</text>
</comment>
<keyword evidence="3" id="KW-0436">Ligase</keyword>
<dbReference type="InterPro" id="IPR012340">
    <property type="entry name" value="NA-bd_OB-fold"/>
</dbReference>
<dbReference type="CDD" id="cd07971">
    <property type="entry name" value="OBF_DNA_ligase_LigD"/>
    <property type="match status" value="1"/>
</dbReference>